<protein>
    <submittedName>
        <fullName evidence="1">Uncharacterized protein</fullName>
    </submittedName>
</protein>
<gene>
    <name evidence="1" type="ORF">GARC_2420</name>
</gene>
<accession>K6Y619</accession>
<name>K6Y619_9ALTE</name>
<proteinExistence type="predicted"/>
<evidence type="ECO:0000313" key="2">
    <source>
        <dbReference type="Proteomes" id="UP000006327"/>
    </source>
</evidence>
<dbReference type="Proteomes" id="UP000006327">
    <property type="component" value="Unassembled WGS sequence"/>
</dbReference>
<dbReference type="EMBL" id="BAEO01000029">
    <property type="protein sequence ID" value="GAC19386.1"/>
    <property type="molecule type" value="Genomic_DNA"/>
</dbReference>
<keyword evidence="2" id="KW-1185">Reference proteome</keyword>
<organism evidence="1 2">
    <name type="scientific">Paraglaciecola arctica BSs20135</name>
    <dbReference type="NCBI Taxonomy" id="493475"/>
    <lineage>
        <taxon>Bacteria</taxon>
        <taxon>Pseudomonadati</taxon>
        <taxon>Pseudomonadota</taxon>
        <taxon>Gammaproteobacteria</taxon>
        <taxon>Alteromonadales</taxon>
        <taxon>Alteromonadaceae</taxon>
        <taxon>Paraglaciecola</taxon>
    </lineage>
</organism>
<sequence>MCDCSNSGVGWYGLSSAQVTYTPRWYFGVYGLTNLGTFYHYY</sequence>
<evidence type="ECO:0000313" key="1">
    <source>
        <dbReference type="EMBL" id="GAC19386.1"/>
    </source>
</evidence>
<comment type="caution">
    <text evidence="1">The sequence shown here is derived from an EMBL/GenBank/DDBJ whole genome shotgun (WGS) entry which is preliminary data.</text>
</comment>
<dbReference type="AlphaFoldDB" id="K6Y619"/>
<reference evidence="1 2" key="1">
    <citation type="journal article" date="2017" name="Antonie Van Leeuwenhoek">
        <title>Rhizobium rhizosphaerae sp. nov., a novel species isolated from rice rhizosphere.</title>
        <authorList>
            <person name="Zhao J.J."/>
            <person name="Zhang J."/>
            <person name="Zhang R.J."/>
            <person name="Zhang C.W."/>
            <person name="Yin H.Q."/>
            <person name="Zhang X.X."/>
        </authorList>
    </citation>
    <scope>NUCLEOTIDE SEQUENCE [LARGE SCALE GENOMIC DNA]</scope>
    <source>
        <strain evidence="1 2">BSs20135</strain>
    </source>
</reference>